<dbReference type="OrthoDB" id="5540976at2"/>
<dbReference type="InterPro" id="IPR024476">
    <property type="entry name" value="DUF3861"/>
</dbReference>
<dbReference type="InterPro" id="IPR038194">
    <property type="entry name" value="DUF3861_sf"/>
</dbReference>
<sequence length="91" mass="10818">MEKYKYEVSFKDLSDQKEIKFNSTNHDDVFNIISRFRDLDINVSSDDKIAFIVGLKLFIETILKNKNEKPFNELFPMLKDMMKVVKSSFKE</sequence>
<evidence type="ECO:0000313" key="1">
    <source>
        <dbReference type="EMBL" id="QOQ88074.1"/>
    </source>
</evidence>
<evidence type="ECO:0000313" key="2">
    <source>
        <dbReference type="Proteomes" id="UP000594749"/>
    </source>
</evidence>
<reference evidence="1 2" key="1">
    <citation type="submission" date="2020-10" db="EMBL/GenBank/DDBJ databases">
        <title>Campylobacter and Helicobacter PacBio genomes.</title>
        <authorList>
            <person name="Lane C."/>
        </authorList>
    </citation>
    <scope>NUCLEOTIDE SEQUENCE [LARGE SCALE GENOMIC DNA]</scope>
    <source>
        <strain evidence="1 2">2016D-0077</strain>
    </source>
</reference>
<keyword evidence="2" id="KW-1185">Reference proteome</keyword>
<organism evidence="1 2">
    <name type="scientific">Campylobacter corcagiensis</name>
    <dbReference type="NCBI Taxonomy" id="1448857"/>
    <lineage>
        <taxon>Bacteria</taxon>
        <taxon>Pseudomonadati</taxon>
        <taxon>Campylobacterota</taxon>
        <taxon>Epsilonproteobacteria</taxon>
        <taxon>Campylobacterales</taxon>
        <taxon>Campylobacteraceae</taxon>
        <taxon>Campylobacter</taxon>
    </lineage>
</organism>
<name>A0A7M1LJI6_9BACT</name>
<dbReference type="Pfam" id="PF12977">
    <property type="entry name" value="DUF3861"/>
    <property type="match status" value="1"/>
</dbReference>
<proteinExistence type="predicted"/>
<dbReference type="EMBL" id="CP063078">
    <property type="protein sequence ID" value="QOQ88074.1"/>
    <property type="molecule type" value="Genomic_DNA"/>
</dbReference>
<dbReference type="AlphaFoldDB" id="A0A7M1LJI6"/>
<accession>A0A7M1LJI6</accession>
<protein>
    <submittedName>
        <fullName evidence="1">DUF3861 family protein</fullName>
    </submittedName>
</protein>
<gene>
    <name evidence="1" type="ORF">IMC76_04610</name>
</gene>
<dbReference type="Gene3D" id="3.10.20.850">
    <property type="entry name" value="Protein of unknown function DUF3861"/>
    <property type="match status" value="1"/>
</dbReference>
<dbReference type="RefSeq" id="WP_025801820.1">
    <property type="nucleotide sequence ID" value="NZ_CP053842.1"/>
</dbReference>
<dbReference type="Proteomes" id="UP000594749">
    <property type="component" value="Chromosome"/>
</dbReference>